<dbReference type="InParanoid" id="K5W390"/>
<dbReference type="KEGG" id="pco:PHACADRAFT_259720"/>
<gene>
    <name evidence="3" type="ORF">PHACADRAFT_259720</name>
</gene>
<proteinExistence type="predicted"/>
<organism evidence="3 4">
    <name type="scientific">Phanerochaete carnosa (strain HHB-10118-sp)</name>
    <name type="common">White-rot fungus</name>
    <name type="synonym">Peniophora carnosa</name>
    <dbReference type="NCBI Taxonomy" id="650164"/>
    <lineage>
        <taxon>Eukaryota</taxon>
        <taxon>Fungi</taxon>
        <taxon>Dikarya</taxon>
        <taxon>Basidiomycota</taxon>
        <taxon>Agaricomycotina</taxon>
        <taxon>Agaricomycetes</taxon>
        <taxon>Polyporales</taxon>
        <taxon>Phanerochaetaceae</taxon>
        <taxon>Phanerochaete</taxon>
    </lineage>
</organism>
<sequence>MDRLQLISVITTFFAAIEAQLLGTVTPSSDPNGVTGINQASAATLSSALVVHSFAAMLSFVAAFFLVRFRVHEASKQEVQVEKQLEAGPAPRSSGDQKPRQASQAPAPPQVWSSNPRLEQVGPLRRGNPPTHLLESFHTLCMALSVIGFVLAMVGIMCYVWALMPTSSIVLSTGVIGLSIIASVVVLFLPHNFSLLSPSHVIEPS</sequence>
<dbReference type="AlphaFoldDB" id="K5W390"/>
<evidence type="ECO:0008006" key="5">
    <source>
        <dbReference type="Google" id="ProtNLM"/>
    </source>
</evidence>
<feature type="transmembrane region" description="Helical" evidence="2">
    <location>
        <begin position="168"/>
        <end position="189"/>
    </location>
</feature>
<evidence type="ECO:0000256" key="1">
    <source>
        <dbReference type="SAM" id="MobiDB-lite"/>
    </source>
</evidence>
<feature type="compositionally biased region" description="Low complexity" evidence="1">
    <location>
        <begin position="101"/>
        <end position="114"/>
    </location>
</feature>
<evidence type="ECO:0000313" key="4">
    <source>
        <dbReference type="Proteomes" id="UP000008370"/>
    </source>
</evidence>
<evidence type="ECO:0000313" key="3">
    <source>
        <dbReference type="EMBL" id="EKM53379.1"/>
    </source>
</evidence>
<feature type="non-terminal residue" evidence="3">
    <location>
        <position position="1"/>
    </location>
</feature>
<keyword evidence="2" id="KW-0812">Transmembrane</keyword>
<keyword evidence="4" id="KW-1185">Reference proteome</keyword>
<keyword evidence="2" id="KW-1133">Transmembrane helix</keyword>
<dbReference type="Proteomes" id="UP000008370">
    <property type="component" value="Unassembled WGS sequence"/>
</dbReference>
<keyword evidence="2" id="KW-0472">Membrane</keyword>
<reference evidence="3 4" key="1">
    <citation type="journal article" date="2012" name="BMC Genomics">
        <title>Comparative genomics of the white-rot fungi, Phanerochaete carnosa and P. chrysosporium, to elucidate the genetic basis of the distinct wood types they colonize.</title>
        <authorList>
            <person name="Suzuki H."/>
            <person name="MacDonald J."/>
            <person name="Syed K."/>
            <person name="Salamov A."/>
            <person name="Hori C."/>
            <person name="Aerts A."/>
            <person name="Henrissat B."/>
            <person name="Wiebenga A."/>
            <person name="vanKuyk P.A."/>
            <person name="Barry K."/>
            <person name="Lindquist E."/>
            <person name="LaButti K."/>
            <person name="Lapidus A."/>
            <person name="Lucas S."/>
            <person name="Coutinho P."/>
            <person name="Gong Y."/>
            <person name="Samejima M."/>
            <person name="Mahadevan R."/>
            <person name="Abou-Zaid M."/>
            <person name="de Vries R.P."/>
            <person name="Igarashi K."/>
            <person name="Yadav J.S."/>
            <person name="Grigoriev I.V."/>
            <person name="Master E.R."/>
        </authorList>
    </citation>
    <scope>NUCLEOTIDE SEQUENCE [LARGE SCALE GENOMIC DNA]</scope>
    <source>
        <strain evidence="3 4">HHB-10118-sp</strain>
    </source>
</reference>
<protein>
    <recommendedName>
        <fullName evidence="5">Transmembrane protein</fullName>
    </recommendedName>
</protein>
<feature type="region of interest" description="Disordered" evidence="1">
    <location>
        <begin position="80"/>
        <end position="125"/>
    </location>
</feature>
<dbReference type="EMBL" id="JH930474">
    <property type="protein sequence ID" value="EKM53379.1"/>
    <property type="molecule type" value="Genomic_DNA"/>
</dbReference>
<name>K5W390_PHACS</name>
<dbReference type="GeneID" id="18917503"/>
<evidence type="ECO:0000256" key="2">
    <source>
        <dbReference type="SAM" id="Phobius"/>
    </source>
</evidence>
<accession>K5W390</accession>
<dbReference type="HOGENOM" id="CLU_065000_1_0_1"/>
<feature type="transmembrane region" description="Helical" evidence="2">
    <location>
        <begin position="43"/>
        <end position="67"/>
    </location>
</feature>
<feature type="transmembrane region" description="Helical" evidence="2">
    <location>
        <begin position="140"/>
        <end position="162"/>
    </location>
</feature>
<dbReference type="OrthoDB" id="2653987at2759"/>
<dbReference type="RefSeq" id="XP_007398071.1">
    <property type="nucleotide sequence ID" value="XM_007398009.1"/>
</dbReference>